<feature type="non-terminal residue" evidence="2">
    <location>
        <position position="84"/>
    </location>
</feature>
<evidence type="ECO:0000313" key="3">
    <source>
        <dbReference type="Proteomes" id="UP000803844"/>
    </source>
</evidence>
<dbReference type="RefSeq" id="XP_040773371.1">
    <property type="nucleotide sequence ID" value="XM_040915451.1"/>
</dbReference>
<name>A0A9P5CLN4_CRYP1</name>
<gene>
    <name evidence="2" type="ORF">M406DRAFT_19936</name>
</gene>
<evidence type="ECO:0000313" key="2">
    <source>
        <dbReference type="EMBL" id="KAF3762392.1"/>
    </source>
</evidence>
<proteinExistence type="predicted"/>
<organism evidence="2 3">
    <name type="scientific">Cryphonectria parasitica (strain ATCC 38755 / EP155)</name>
    <dbReference type="NCBI Taxonomy" id="660469"/>
    <lineage>
        <taxon>Eukaryota</taxon>
        <taxon>Fungi</taxon>
        <taxon>Dikarya</taxon>
        <taxon>Ascomycota</taxon>
        <taxon>Pezizomycotina</taxon>
        <taxon>Sordariomycetes</taxon>
        <taxon>Sordariomycetidae</taxon>
        <taxon>Diaporthales</taxon>
        <taxon>Cryphonectriaceae</taxon>
        <taxon>Cryphonectria-Endothia species complex</taxon>
        <taxon>Cryphonectria</taxon>
    </lineage>
</organism>
<feature type="region of interest" description="Disordered" evidence="1">
    <location>
        <begin position="60"/>
        <end position="84"/>
    </location>
</feature>
<dbReference type="AlphaFoldDB" id="A0A9P5CLN4"/>
<dbReference type="OrthoDB" id="4842213at2759"/>
<dbReference type="EMBL" id="MU032350">
    <property type="protein sequence ID" value="KAF3762392.1"/>
    <property type="molecule type" value="Genomic_DNA"/>
</dbReference>
<protein>
    <submittedName>
        <fullName evidence="2">Uncharacterized protein</fullName>
    </submittedName>
</protein>
<dbReference type="Proteomes" id="UP000803844">
    <property type="component" value="Unassembled WGS sequence"/>
</dbReference>
<keyword evidence="3" id="KW-1185">Reference proteome</keyword>
<reference evidence="2" key="1">
    <citation type="journal article" date="2020" name="Phytopathology">
        <title>Genome sequence of the chestnut blight fungus Cryphonectria parasitica EP155: A fundamental resource for an archetypical invasive plant pathogen.</title>
        <authorList>
            <person name="Crouch J.A."/>
            <person name="Dawe A."/>
            <person name="Aerts A."/>
            <person name="Barry K."/>
            <person name="Churchill A.C.L."/>
            <person name="Grimwood J."/>
            <person name="Hillman B."/>
            <person name="Milgroom M.G."/>
            <person name="Pangilinan J."/>
            <person name="Smith M."/>
            <person name="Salamov A."/>
            <person name="Schmutz J."/>
            <person name="Yadav J."/>
            <person name="Grigoriev I.V."/>
            <person name="Nuss D."/>
        </authorList>
    </citation>
    <scope>NUCLEOTIDE SEQUENCE</scope>
    <source>
        <strain evidence="2">EP155</strain>
    </source>
</reference>
<feature type="non-terminal residue" evidence="2">
    <location>
        <position position="1"/>
    </location>
</feature>
<accession>A0A9P5CLN4</accession>
<sequence length="84" mass="9170">TKPLKGVKGQWLSKLKGWILTSEPSAQALKQQKKVVYEKAGISPRDPDASAKLDVYATTIPDDAIRPASGPDPDSLARKRAKER</sequence>
<dbReference type="GeneID" id="63832580"/>
<evidence type="ECO:0000256" key="1">
    <source>
        <dbReference type="SAM" id="MobiDB-lite"/>
    </source>
</evidence>
<comment type="caution">
    <text evidence="2">The sequence shown here is derived from an EMBL/GenBank/DDBJ whole genome shotgun (WGS) entry which is preliminary data.</text>
</comment>